<evidence type="ECO:0000313" key="3">
    <source>
        <dbReference type="Proteomes" id="UP001622370"/>
    </source>
</evidence>
<evidence type="ECO:0000259" key="1">
    <source>
        <dbReference type="Pfam" id="PF16289"/>
    </source>
</evidence>
<name>A0ABW8QDV7_9FLAO</name>
<dbReference type="Proteomes" id="UP001622370">
    <property type="component" value="Unassembled WGS sequence"/>
</dbReference>
<gene>
    <name evidence="2" type="ORF">ACI76L_09680</name>
</gene>
<accession>A0ABW8QDV7</accession>
<sequence>MNNNQETIFIDTSIFVEQNFLFGHRIKTIFEQAEKEIIKVVLPKLTYDEILNRISVKIEEEVKTAQKLVLLKNIYQNKIKVAGSVIEEFKSDFIGIVKKTKIEIIEYPQNGTIIEEIFTNYFQVRPPFGTKNKKCEFPDAFTLKILENWAKEKGKTISIFSNDNDIKSIKSKHLKVDDFGSFVDKLNQNKQIW</sequence>
<reference evidence="2 3" key="1">
    <citation type="journal article" date="2016" name="Sci. Rep.">
        <title>Whole genome sequencing identifies a novel species of the genus Capnocytophaga isolated from dog and cat bite wounds in humans.</title>
        <authorList>
            <person name="Zangenah S."/>
            <person name="Abbasi N."/>
            <person name="Andersson A.F."/>
            <person name="Bergman P."/>
        </authorList>
    </citation>
    <scope>NUCLEOTIDE SEQUENCE [LARGE SCALE GENOMIC DNA]</scope>
    <source>
        <strain evidence="2 3">W5</strain>
    </source>
</reference>
<dbReference type="RefSeq" id="WP_203965509.1">
    <property type="nucleotide sequence ID" value="NZ_BOPJ01000001.1"/>
</dbReference>
<dbReference type="InterPro" id="IPR032557">
    <property type="entry name" value="DUF4935"/>
</dbReference>
<protein>
    <submittedName>
        <fullName evidence="2">PIN domain-containing protein</fullName>
    </submittedName>
</protein>
<evidence type="ECO:0000313" key="2">
    <source>
        <dbReference type="EMBL" id="MFK8294053.1"/>
    </source>
</evidence>
<organism evidence="2 3">
    <name type="scientific">Capnocytophaga stomatis</name>
    <dbReference type="NCBI Taxonomy" id="1848904"/>
    <lineage>
        <taxon>Bacteria</taxon>
        <taxon>Pseudomonadati</taxon>
        <taxon>Bacteroidota</taxon>
        <taxon>Flavobacteriia</taxon>
        <taxon>Flavobacteriales</taxon>
        <taxon>Flavobacteriaceae</taxon>
        <taxon>Capnocytophaga</taxon>
    </lineage>
</organism>
<proteinExistence type="predicted"/>
<dbReference type="EMBL" id="JBJGWJ010000007">
    <property type="protein sequence ID" value="MFK8294053.1"/>
    <property type="molecule type" value="Genomic_DNA"/>
</dbReference>
<comment type="caution">
    <text evidence="2">The sequence shown here is derived from an EMBL/GenBank/DDBJ whole genome shotgun (WGS) entry which is preliminary data.</text>
</comment>
<feature type="domain" description="DUF4935" evidence="1">
    <location>
        <begin position="8"/>
        <end position="165"/>
    </location>
</feature>
<keyword evidence="3" id="KW-1185">Reference proteome</keyword>
<dbReference type="Pfam" id="PF16289">
    <property type="entry name" value="PIN_12"/>
    <property type="match status" value="1"/>
</dbReference>